<dbReference type="OrthoDB" id="3376896at2"/>
<accession>W9B8F3</accession>
<dbReference type="RefSeq" id="WP_036403668.1">
    <property type="nucleotide sequence ID" value="NZ_CCBB010000003.1"/>
</dbReference>
<evidence type="ECO:0000259" key="1">
    <source>
        <dbReference type="Pfam" id="PF12867"/>
    </source>
</evidence>
<name>W9B8F3_MYCCO</name>
<dbReference type="eggNOG" id="COG2230">
    <property type="taxonomic scope" value="Bacteria"/>
</dbReference>
<reference evidence="2" key="2">
    <citation type="submission" date="2014-03" db="EMBL/GenBank/DDBJ databases">
        <authorList>
            <person name="Urmite Genomes"/>
        </authorList>
    </citation>
    <scope>NUCLEOTIDE SEQUENCE</scope>
    <source>
        <strain evidence="2">DSM 44829</strain>
    </source>
</reference>
<reference evidence="2" key="1">
    <citation type="submission" date="2014-03" db="EMBL/GenBank/DDBJ databases">
        <title>Draft Genome Sequence of Mycobacterium cosmeticum DSM 44829.</title>
        <authorList>
            <person name="Croce O."/>
            <person name="Robert C."/>
            <person name="Raoult D."/>
            <person name="Drancourt M."/>
        </authorList>
    </citation>
    <scope>NUCLEOTIDE SEQUENCE [LARGE SCALE GENOMIC DNA]</scope>
    <source>
        <strain evidence="2">DSM 44829</strain>
    </source>
</reference>
<evidence type="ECO:0000313" key="3">
    <source>
        <dbReference type="Proteomes" id="UP000028870"/>
    </source>
</evidence>
<dbReference type="EMBL" id="CCBB010000003">
    <property type="protein sequence ID" value="CDO11227.1"/>
    <property type="molecule type" value="Genomic_DNA"/>
</dbReference>
<proteinExistence type="predicted"/>
<feature type="domain" description="DinB-like" evidence="1">
    <location>
        <begin position="42"/>
        <end position="170"/>
    </location>
</feature>
<keyword evidence="3" id="KW-1185">Reference proteome</keyword>
<dbReference type="Proteomes" id="UP000028870">
    <property type="component" value="Unassembled WGS sequence"/>
</dbReference>
<comment type="caution">
    <text evidence="2">The sequence shown here is derived from an EMBL/GenBank/DDBJ whole genome shotgun (WGS) entry which is preliminary data.</text>
</comment>
<sequence>MSTDPIVPDTKDWTWVLTRPCPDCGFDPASTGHTEVADRIATDATEWVDRLTRAGVRDRPAPDVWSILEYGCHVRDVHRIFDQRVRLMLSEDEPRFPNWDQDATALTDDYPSQDPAVVARELFEAATTVADTYRSVPDDAWSRRGLRSNGSEFTVATIAVYHLHDIVHHAWDVGPAGAATTATGG</sequence>
<organism evidence="2 3">
    <name type="scientific">Mycolicibacterium cosmeticum</name>
    <dbReference type="NCBI Taxonomy" id="258533"/>
    <lineage>
        <taxon>Bacteria</taxon>
        <taxon>Bacillati</taxon>
        <taxon>Actinomycetota</taxon>
        <taxon>Actinomycetes</taxon>
        <taxon>Mycobacteriales</taxon>
        <taxon>Mycobacteriaceae</taxon>
        <taxon>Mycolicibacterium</taxon>
    </lineage>
</organism>
<dbReference type="STRING" id="258533.BN977_06068"/>
<dbReference type="Gene3D" id="1.20.120.450">
    <property type="entry name" value="dinb family like domain"/>
    <property type="match status" value="1"/>
</dbReference>
<protein>
    <submittedName>
        <fullName evidence="2">DinB superfamily protein</fullName>
    </submittedName>
</protein>
<dbReference type="InterPro" id="IPR034660">
    <property type="entry name" value="DinB/YfiT-like"/>
</dbReference>
<dbReference type="SUPFAM" id="SSF109854">
    <property type="entry name" value="DinB/YfiT-like putative metalloenzymes"/>
    <property type="match status" value="1"/>
</dbReference>
<dbReference type="AlphaFoldDB" id="W9B8F3"/>
<evidence type="ECO:0000313" key="2">
    <source>
        <dbReference type="EMBL" id="CDO11227.1"/>
    </source>
</evidence>
<gene>
    <name evidence="2" type="ORF">BN977_06068</name>
</gene>
<dbReference type="InterPro" id="IPR024775">
    <property type="entry name" value="DinB-like"/>
</dbReference>
<dbReference type="Pfam" id="PF12867">
    <property type="entry name" value="DinB_2"/>
    <property type="match status" value="1"/>
</dbReference>